<organism evidence="1">
    <name type="scientific">Trepomonas sp. PC1</name>
    <dbReference type="NCBI Taxonomy" id="1076344"/>
    <lineage>
        <taxon>Eukaryota</taxon>
        <taxon>Metamonada</taxon>
        <taxon>Diplomonadida</taxon>
        <taxon>Hexamitidae</taxon>
        <taxon>Hexamitinae</taxon>
        <taxon>Trepomonas</taxon>
    </lineage>
</organism>
<feature type="non-terminal residue" evidence="1">
    <location>
        <position position="1"/>
    </location>
</feature>
<protein>
    <submittedName>
        <fullName evidence="1">CHY zinc finger domain-containing protein</fullName>
    </submittedName>
</protein>
<dbReference type="GO" id="GO:0008270">
    <property type="term" value="F:zinc ion binding"/>
    <property type="evidence" value="ECO:0007669"/>
    <property type="project" value="InterPro"/>
</dbReference>
<dbReference type="InterPro" id="IPR037274">
    <property type="entry name" value="Znf_CHY_sf"/>
</dbReference>
<gene>
    <name evidence="1" type="ORF">TPC1_12130</name>
</gene>
<dbReference type="AlphaFoldDB" id="A0A146KEU7"/>
<dbReference type="SUPFAM" id="SSF161219">
    <property type="entry name" value="CHY zinc finger-like"/>
    <property type="match status" value="1"/>
</dbReference>
<dbReference type="EMBL" id="GDID01001599">
    <property type="protein sequence ID" value="JAP95007.1"/>
    <property type="molecule type" value="Transcribed_RNA"/>
</dbReference>
<sequence>LVFDDYRVPYHPLLDEYKPFLTPQTKHRFHMDQWKLDVIKSVLLNEPYQPSSVQAQQVHFNDLESASESLNCIFQLDDIVHCCPHECSTFSVQCQVCQRIYQCGKCHDSQEDHEFVEQSRFCTVCSTEFFQETFLTETQRCQCQPDFQPLFYFCGECQQKHVIYQPQFFICKAEPGKSLELRELDLKQNHDDSCCVVCQQEVQLSQFLQCKPNHQMCLPCFQLSQKCPLCEFEFISLQHRKNQKTVYLQNTMPREFQICEFECKNCRKRFPDLNLDFNHCFFCGSGELKVKFDATVTERAFLEQFFTSIQPKRKEQTLIQEMRQFQHDFIQNKQLKDEIKPIQLTEEQKARNLKQKLKGEKLLKQFNGEVVSDDEEIEFESYADFQMREVVFEADGIKQKGTYKPKFESVPWTEEEIKQAEVDFQKWKQKEQEKLDKEKVQTKPQRKWKDPETDEFCQVASYRDVLKIFGATDEEIKEDF</sequence>
<name>A0A146KEU7_9EUKA</name>
<evidence type="ECO:0000313" key="1">
    <source>
        <dbReference type="EMBL" id="JAP95007.1"/>
    </source>
</evidence>
<proteinExistence type="predicted"/>
<feature type="non-terminal residue" evidence="1">
    <location>
        <position position="480"/>
    </location>
</feature>
<accession>A0A146KEU7</accession>
<reference evidence="1" key="1">
    <citation type="submission" date="2015-07" db="EMBL/GenBank/DDBJ databases">
        <title>Adaptation to a free-living lifestyle via gene acquisitions in the diplomonad Trepomonas sp. PC1.</title>
        <authorList>
            <person name="Xu F."/>
            <person name="Jerlstrom-Hultqvist J."/>
            <person name="Kolisko M."/>
            <person name="Simpson A.G.B."/>
            <person name="Roger A.J."/>
            <person name="Svard S.G."/>
            <person name="Andersson J.O."/>
        </authorList>
    </citation>
    <scope>NUCLEOTIDE SEQUENCE</scope>
    <source>
        <strain evidence="1">PC1</strain>
    </source>
</reference>